<comment type="caution">
    <text evidence="2">The sequence shown here is derived from an EMBL/GenBank/DDBJ whole genome shotgun (WGS) entry which is preliminary data.</text>
</comment>
<reference evidence="2 3" key="1">
    <citation type="submission" date="2024-01" db="EMBL/GenBank/DDBJ databases">
        <title>Mesobacterium rodlantinim sp. nov., isolated from shallow sea hydrothermal systems off Kueishantao Island.</title>
        <authorList>
            <person name="Su Z."/>
            <person name="Tang K."/>
        </authorList>
    </citation>
    <scope>NUCLEOTIDE SEQUENCE [LARGE SCALE GENOMIC DNA]</scope>
    <source>
        <strain evidence="2 3">TK19101</strain>
    </source>
</reference>
<feature type="chain" id="PRO_5046472915" description="von Hippel-Lindau disease tumour suppressor beta domain-containing protein" evidence="1">
    <location>
        <begin position="30"/>
        <end position="263"/>
    </location>
</feature>
<proteinExistence type="predicted"/>
<protein>
    <recommendedName>
        <fullName evidence="4">von Hippel-Lindau disease tumour suppressor beta domain-containing protein</fullName>
    </recommendedName>
</protein>
<dbReference type="RefSeq" id="WP_326296222.1">
    <property type="nucleotide sequence ID" value="NZ_JAYLLH010000004.1"/>
</dbReference>
<dbReference type="Gene3D" id="2.60.40.780">
    <property type="entry name" value="von Hippel-Lindau disease tumour suppressor, beta domain"/>
    <property type="match status" value="1"/>
</dbReference>
<gene>
    <name evidence="2" type="ORF">VK792_04835</name>
</gene>
<name>A0ABU6HHK3_9RHOB</name>
<evidence type="ECO:0008006" key="4">
    <source>
        <dbReference type="Google" id="ProtNLM"/>
    </source>
</evidence>
<organism evidence="2 3">
    <name type="scientific">Mesobacterium hydrothermale</name>
    <dbReference type="NCBI Taxonomy" id="3111907"/>
    <lineage>
        <taxon>Bacteria</taxon>
        <taxon>Pseudomonadati</taxon>
        <taxon>Pseudomonadota</taxon>
        <taxon>Alphaproteobacteria</taxon>
        <taxon>Rhodobacterales</taxon>
        <taxon>Roseobacteraceae</taxon>
        <taxon>Mesobacterium</taxon>
    </lineage>
</organism>
<dbReference type="SUPFAM" id="SSF49468">
    <property type="entry name" value="VHL"/>
    <property type="match status" value="1"/>
</dbReference>
<sequence>MTIFARMSRVTFPAVVLALGAGLTSPAAALDSETYGAFADWKVMAQHENGRPVACGIERGTEMDFSLAKTLGDGSWTMGIPRERPDGALVSIVAEAGRERIKGDYTVWDGMVHVPVTEAWIGAIVRGSDLILNVDGTEMTLPLTGTTGAIGMLEDCAARRGSDAIPARDPGKAGLACPTQGVDKSPATHSGAEITFVNRSGAPVTVYWQDFDGNPVKIVDLAEGEEAPIMSNKGHVFFASDGDGTCYGGKIEMPEYDKVFDIR</sequence>
<evidence type="ECO:0000256" key="1">
    <source>
        <dbReference type="SAM" id="SignalP"/>
    </source>
</evidence>
<accession>A0ABU6HHK3</accession>
<dbReference type="EMBL" id="JAYLLH010000004">
    <property type="protein sequence ID" value="MEC3860600.1"/>
    <property type="molecule type" value="Genomic_DNA"/>
</dbReference>
<keyword evidence="1" id="KW-0732">Signal</keyword>
<feature type="signal peptide" evidence="1">
    <location>
        <begin position="1"/>
        <end position="29"/>
    </location>
</feature>
<dbReference type="InterPro" id="IPR037140">
    <property type="entry name" value="VHL_beta_dom_sf"/>
</dbReference>
<keyword evidence="3" id="KW-1185">Reference proteome</keyword>
<evidence type="ECO:0000313" key="2">
    <source>
        <dbReference type="EMBL" id="MEC3860600.1"/>
    </source>
</evidence>
<dbReference type="Proteomes" id="UP001348149">
    <property type="component" value="Unassembled WGS sequence"/>
</dbReference>
<dbReference type="InterPro" id="IPR036208">
    <property type="entry name" value="VHL_sf"/>
</dbReference>
<evidence type="ECO:0000313" key="3">
    <source>
        <dbReference type="Proteomes" id="UP001348149"/>
    </source>
</evidence>